<protein>
    <submittedName>
        <fullName evidence="2">Uncharacterized protein</fullName>
    </submittedName>
</protein>
<gene>
    <name evidence="2" type="ORF">ABR65_00445</name>
</gene>
<evidence type="ECO:0000256" key="1">
    <source>
        <dbReference type="SAM" id="Phobius"/>
    </source>
</evidence>
<evidence type="ECO:0000313" key="2">
    <source>
        <dbReference type="EMBL" id="KRO31514.1"/>
    </source>
</evidence>
<dbReference type="EMBL" id="LIAX01000298">
    <property type="protein sequence ID" value="KRO31514.1"/>
    <property type="molecule type" value="Genomic_DNA"/>
</dbReference>
<dbReference type="Proteomes" id="UP000054017">
    <property type="component" value="Unassembled WGS sequence"/>
</dbReference>
<proteinExistence type="predicted"/>
<dbReference type="InterPro" id="IPR011701">
    <property type="entry name" value="MFS"/>
</dbReference>
<feature type="transmembrane region" description="Helical" evidence="1">
    <location>
        <begin position="66"/>
        <end position="93"/>
    </location>
</feature>
<dbReference type="InterPro" id="IPR036259">
    <property type="entry name" value="MFS_trans_sf"/>
</dbReference>
<evidence type="ECO:0000313" key="3">
    <source>
        <dbReference type="Proteomes" id="UP000054017"/>
    </source>
</evidence>
<dbReference type="Pfam" id="PF07690">
    <property type="entry name" value="MFS_1"/>
    <property type="match status" value="1"/>
</dbReference>
<keyword evidence="1" id="KW-0472">Membrane</keyword>
<keyword evidence="1" id="KW-0812">Transmembrane</keyword>
<feature type="transmembrane region" description="Helical" evidence="1">
    <location>
        <begin position="7"/>
        <end position="32"/>
    </location>
</feature>
<sequence>MLSCQRYFLSLQSISSLALGLSIAIVGFLLGINQPLTMSIVSKKTLVGERAMAISIRLFGNRMGQFLVPLAAGALAAPFGASSVFIGLGVLVASAGAVSAATLDDQTA</sequence>
<accession>A0A0R2P8N7</accession>
<keyword evidence="1" id="KW-1133">Transmembrane helix</keyword>
<organism evidence="2 3">
    <name type="scientific">Actinobacteria bacterium BACL2 MAG-121220-bin52</name>
    <dbReference type="NCBI Taxonomy" id="1655573"/>
    <lineage>
        <taxon>Bacteria</taxon>
        <taxon>Bacillati</taxon>
        <taxon>Actinomycetota</taxon>
        <taxon>Actinomycetes</taxon>
        <taxon>Actinomycetes incertae sedis</taxon>
        <taxon>ac1 cluster</taxon>
    </lineage>
</organism>
<dbReference type="AlphaFoldDB" id="A0A0R2P8N7"/>
<reference evidence="2 3" key="1">
    <citation type="submission" date="2015-10" db="EMBL/GenBank/DDBJ databases">
        <title>Metagenome-Assembled Genomes uncover a global brackish microbiome.</title>
        <authorList>
            <person name="Hugerth L.W."/>
            <person name="Larsson J."/>
            <person name="Alneberg J."/>
            <person name="Lindh M.V."/>
            <person name="Legrand C."/>
            <person name="Pinhassi J."/>
            <person name="Andersson A.F."/>
        </authorList>
    </citation>
    <scope>NUCLEOTIDE SEQUENCE [LARGE SCALE GENOMIC DNA]</scope>
    <source>
        <strain evidence="2">BACL2 MAG-121220-bin52</strain>
    </source>
</reference>
<name>A0A0R2P8N7_9ACTN</name>
<comment type="caution">
    <text evidence="2">The sequence shown here is derived from an EMBL/GenBank/DDBJ whole genome shotgun (WGS) entry which is preliminary data.</text>
</comment>
<dbReference type="GO" id="GO:0022857">
    <property type="term" value="F:transmembrane transporter activity"/>
    <property type="evidence" value="ECO:0007669"/>
    <property type="project" value="InterPro"/>
</dbReference>
<dbReference type="SUPFAM" id="SSF103473">
    <property type="entry name" value="MFS general substrate transporter"/>
    <property type="match status" value="1"/>
</dbReference>
<dbReference type="Gene3D" id="1.20.1250.20">
    <property type="entry name" value="MFS general substrate transporter like domains"/>
    <property type="match status" value="1"/>
</dbReference>